<dbReference type="Proteomes" id="UP000183209">
    <property type="component" value="Unassembled WGS sequence"/>
</dbReference>
<dbReference type="RefSeq" id="WP_074976968.1">
    <property type="nucleotide sequence ID" value="NZ_FPAG01000002.1"/>
</dbReference>
<accession>A0A1I6QM27</accession>
<dbReference type="AlphaFoldDB" id="A0A1I6QM27"/>
<name>A0A1I6QM27_9FLAO</name>
<evidence type="ECO:0000313" key="1">
    <source>
        <dbReference type="EMBL" id="SFS53537.1"/>
    </source>
</evidence>
<gene>
    <name evidence="1" type="ORF">SAMN04487906_0730</name>
</gene>
<proteinExistence type="predicted"/>
<evidence type="ECO:0008006" key="3">
    <source>
        <dbReference type="Google" id="ProtNLM"/>
    </source>
</evidence>
<organism evidence="1 2">
    <name type="scientific">Zhouia amylolytica</name>
    <dbReference type="NCBI Taxonomy" id="376730"/>
    <lineage>
        <taxon>Bacteria</taxon>
        <taxon>Pseudomonadati</taxon>
        <taxon>Bacteroidota</taxon>
        <taxon>Flavobacteriia</taxon>
        <taxon>Flavobacteriales</taxon>
        <taxon>Flavobacteriaceae</taxon>
        <taxon>Zhouia</taxon>
    </lineage>
</organism>
<evidence type="ECO:0000313" key="2">
    <source>
        <dbReference type="Proteomes" id="UP000183209"/>
    </source>
</evidence>
<dbReference type="EMBL" id="FPAG01000002">
    <property type="protein sequence ID" value="SFS53537.1"/>
    <property type="molecule type" value="Genomic_DNA"/>
</dbReference>
<protein>
    <recommendedName>
        <fullName evidence="3">Lipoprotein</fullName>
    </recommendedName>
</protein>
<sequence>MKKIVFGCVGLLLMACSDDDNDCGCKDYKTSVGYYKLNECTVNSYETGWNDFVTKKEMELKQKEQGCE</sequence>
<reference evidence="1 2" key="1">
    <citation type="submission" date="2016-10" db="EMBL/GenBank/DDBJ databases">
        <authorList>
            <person name="de Groot N.N."/>
        </authorList>
    </citation>
    <scope>NUCLEOTIDE SEQUENCE [LARGE SCALE GENOMIC DNA]</scope>
    <source>
        <strain evidence="1 2">CGMCC 1.6114</strain>
    </source>
</reference>
<dbReference type="PROSITE" id="PS51257">
    <property type="entry name" value="PROKAR_LIPOPROTEIN"/>
    <property type="match status" value="1"/>
</dbReference>